<feature type="domain" description="DUF4371" evidence="2">
    <location>
        <begin position="39"/>
        <end position="172"/>
    </location>
</feature>
<keyword evidence="1" id="KW-0472">Membrane</keyword>
<reference evidence="3 4" key="1">
    <citation type="submission" date="2020-10" db="EMBL/GenBank/DDBJ databases">
        <title>Plant Genome Project.</title>
        <authorList>
            <person name="Zhang R.-G."/>
        </authorList>
    </citation>
    <scope>NUCLEOTIDE SEQUENCE [LARGE SCALE GENOMIC DNA]</scope>
    <source>
        <strain evidence="3">FAFU-HL-1</strain>
        <tissue evidence="3">Leaf</tissue>
    </source>
</reference>
<accession>A0A835KA47</accession>
<gene>
    <name evidence="3" type="ORF">SADUNF_Sadunf04G0152600</name>
</gene>
<name>A0A835KA47_9ROSI</name>
<dbReference type="OrthoDB" id="849415at2759"/>
<dbReference type="InterPro" id="IPR055298">
    <property type="entry name" value="AtLOH3-like"/>
</dbReference>
<evidence type="ECO:0000313" key="4">
    <source>
        <dbReference type="Proteomes" id="UP000657918"/>
    </source>
</evidence>
<comment type="caution">
    <text evidence="3">The sequence shown here is derived from an EMBL/GenBank/DDBJ whole genome shotgun (WGS) entry which is preliminary data.</text>
</comment>
<feature type="transmembrane region" description="Helical" evidence="1">
    <location>
        <begin position="27"/>
        <end position="45"/>
    </location>
</feature>
<evidence type="ECO:0000259" key="2">
    <source>
        <dbReference type="Pfam" id="PF14291"/>
    </source>
</evidence>
<organism evidence="3 4">
    <name type="scientific">Salix dunnii</name>
    <dbReference type="NCBI Taxonomy" id="1413687"/>
    <lineage>
        <taxon>Eukaryota</taxon>
        <taxon>Viridiplantae</taxon>
        <taxon>Streptophyta</taxon>
        <taxon>Embryophyta</taxon>
        <taxon>Tracheophyta</taxon>
        <taxon>Spermatophyta</taxon>
        <taxon>Magnoliopsida</taxon>
        <taxon>eudicotyledons</taxon>
        <taxon>Gunneridae</taxon>
        <taxon>Pentapetalae</taxon>
        <taxon>rosids</taxon>
        <taxon>fabids</taxon>
        <taxon>Malpighiales</taxon>
        <taxon>Salicaceae</taxon>
        <taxon>Saliceae</taxon>
        <taxon>Salix</taxon>
    </lineage>
</organism>
<dbReference type="PANTHER" id="PTHR11697:SF230">
    <property type="entry name" value="ZINC FINGER, MYM DOMAIN CONTAINING 1"/>
    <property type="match status" value="1"/>
</dbReference>
<dbReference type="EMBL" id="JADGMS010000004">
    <property type="protein sequence ID" value="KAF9684768.1"/>
    <property type="molecule type" value="Genomic_DNA"/>
</dbReference>
<dbReference type="InterPro" id="IPR025398">
    <property type="entry name" value="DUF4371"/>
</dbReference>
<keyword evidence="1" id="KW-1133">Transmembrane helix</keyword>
<feature type="transmembrane region" description="Helical" evidence="1">
    <location>
        <begin position="183"/>
        <end position="205"/>
    </location>
</feature>
<dbReference type="Proteomes" id="UP000657918">
    <property type="component" value="Chromosome 4"/>
</dbReference>
<keyword evidence="1" id="KW-0812">Transmembrane</keyword>
<dbReference type="AlphaFoldDB" id="A0A835KA47"/>
<proteinExistence type="predicted"/>
<dbReference type="Pfam" id="PF14291">
    <property type="entry name" value="DUF4371"/>
    <property type="match status" value="1"/>
</dbReference>
<protein>
    <recommendedName>
        <fullName evidence="2">DUF4371 domain-containing protein</fullName>
    </recommendedName>
</protein>
<evidence type="ECO:0000313" key="3">
    <source>
        <dbReference type="EMBL" id="KAF9684768.1"/>
    </source>
</evidence>
<evidence type="ECO:0000256" key="1">
    <source>
        <dbReference type="SAM" id="Phobius"/>
    </source>
</evidence>
<sequence>MIRLNPQEGPVGDTIFYNPVGITMRKSFSSAICAVSLIVLLFLFVNARRRLIKYIVLDKSLNYLKITVHDIQKHVVLVVVFETTNIILNYLGHQFFAILIDKSHDISVKREMIIVLCYVDIKECVTGYFIDIIHVKNTIRVIETIFSKHGLNISHLRGQSCDETNNIQNKVNVLKALIMKENILHIIFIYGKNYIQIILLFNVVYCLTNIVGDSCKRRDLLLEMQHSKLVETLNNDDISTSDTHYDSYNGYKVNLFKSFSYVFEVIIEESIILGHNIYISKIDDMFAIHGQLRHITQTINKLTFFAFDKHKLICFAQFYPFGFFMVKLVTFDNQLETFILDMQSCKKISKLKEINDHGQILVKTKKYVENEMFESTDNEKILQCFQHIKSRRE</sequence>
<dbReference type="PANTHER" id="PTHR11697">
    <property type="entry name" value="GENERAL TRANSCRIPTION FACTOR 2-RELATED ZINC FINGER PROTEIN"/>
    <property type="match status" value="1"/>
</dbReference>
<keyword evidence="4" id="KW-1185">Reference proteome</keyword>